<dbReference type="InterPro" id="IPR029056">
    <property type="entry name" value="Ribokinase-like"/>
</dbReference>
<dbReference type="PANTHER" id="PTHR12592">
    <property type="entry name" value="ATP-DEPENDENT (S)-NAD(P)H-HYDRATE DEHYDRATASE FAMILY MEMBER"/>
    <property type="match status" value="1"/>
</dbReference>
<dbReference type="SUPFAM" id="SSF64153">
    <property type="entry name" value="YjeF N-terminal domain-like"/>
    <property type="match status" value="2"/>
</dbReference>
<reference evidence="15 16" key="1">
    <citation type="journal article" date="2011" name="ISME J.">
        <title>Community ecology of hot spring cyanobacterial mats: predominant populations and their functional potential.</title>
        <authorList>
            <person name="Klatt C.G."/>
            <person name="Wood J.M."/>
            <person name="Rusch D.B."/>
            <person name="Bateson M.M."/>
            <person name="Hamamura N."/>
            <person name="Heidelberg J.F."/>
            <person name="Grossman A.R."/>
            <person name="Bhaya D."/>
            <person name="Cohan F.M."/>
            <person name="Kuhl M."/>
            <person name="Bryant D.A."/>
            <person name="Ward D.M."/>
        </authorList>
    </citation>
    <scope>NUCLEOTIDE SEQUENCE [LARGE SCALE GENOMIC DNA]</scope>
    <source>
        <strain evidence="15">OS</strain>
    </source>
</reference>
<dbReference type="EC" id="4.2.1.136" evidence="11"/>
<evidence type="ECO:0000256" key="10">
    <source>
        <dbReference type="ARBA" id="ARBA00049209"/>
    </source>
</evidence>
<comment type="cofactor">
    <cofactor evidence="12">
        <name>K(+)</name>
        <dbReference type="ChEBI" id="CHEBI:29103"/>
    </cofactor>
    <text evidence="12">Binds 1 potassium ion per subunit.</text>
</comment>
<dbReference type="GO" id="GO:0052855">
    <property type="term" value="F:ADP-dependent NAD(P)H-hydrate dehydratase activity"/>
    <property type="evidence" value="ECO:0007669"/>
    <property type="project" value="UniProtKB-UniRule"/>
</dbReference>
<proteinExistence type="inferred from homology"/>
<evidence type="ECO:0000259" key="14">
    <source>
        <dbReference type="PROSITE" id="PS51385"/>
    </source>
</evidence>
<sequence>MTKGKCGTVQPNLRIHFLCSLAYKIQKQTVSCSRASYLQQNLTAAMQKVLTAQEMRDIDYEAVVKLRISEKQLMELAGKESCNILKEKFGNLAGKSFLVLCGKGNNGGDGIVLSRHLVNAGAKVDLVYLCPASLLKQEGAAMLKILSQYVSYTDRLRAVEADEMIPAFVIETQYDFIVDAILGTGYRRSSHPKGIKRREGNNPFLPRISEERLAEAAPTPVELQQELRPALSPIIREAILLINHKRATEGSTVIALDIPTGIDGTTGEADDMAVEADLTIALGFLKTGFFFGKGRTCTGEIVVADISIPTFLTNDTHCSLVDEEFVRMNLPRRAPESAKHENGKVLIIAGSQSEESSMMGAALMAIRAAIKMGAGYVCAAVPSSAFNAVHLAAPECVLIAQNEKQIYERARWADAILIGCGLGRAPERQAFIARLLTSAEFQEKKLVIDADALYAIAELGLLEQLKLPNAILTPHLGEFERLAGIDAEEIRADKLFFTKEFVKHYSLGLLLKGAPTLIAANGKLYLNDSGTAALATAGTGDVLSGMIVSLAAQGLTIDVAAACAAYLHGEAGKTAEEEVGMVSATDVLRAL</sequence>
<dbReference type="GO" id="GO:0046496">
    <property type="term" value="P:nicotinamide nucleotide metabolic process"/>
    <property type="evidence" value="ECO:0007669"/>
    <property type="project" value="UniProtKB-UniRule"/>
</dbReference>
<dbReference type="AlphaFoldDB" id="A0A395LXC0"/>
<dbReference type="CDD" id="cd01171">
    <property type="entry name" value="YXKO-related"/>
    <property type="match status" value="1"/>
</dbReference>
<comment type="similarity">
    <text evidence="12">Belongs to the NnrE/AIBP family.</text>
</comment>
<comment type="catalytic activity">
    <reaction evidence="12">
        <text>(6R)-NADPHX = (6S)-NADPHX</text>
        <dbReference type="Rhea" id="RHEA:32227"/>
        <dbReference type="ChEBI" id="CHEBI:64076"/>
        <dbReference type="ChEBI" id="CHEBI:64077"/>
        <dbReference type="EC" id="5.1.99.6"/>
    </reaction>
</comment>
<dbReference type="InterPro" id="IPR036652">
    <property type="entry name" value="YjeF_N_dom_sf"/>
</dbReference>
<evidence type="ECO:0000313" key="15">
    <source>
        <dbReference type="EMBL" id="RFM23230.1"/>
    </source>
</evidence>
<evidence type="ECO:0000256" key="12">
    <source>
        <dbReference type="HAMAP-Rule" id="MF_01966"/>
    </source>
</evidence>
<feature type="binding site" evidence="12">
    <location>
        <position position="257"/>
    </location>
    <ligand>
        <name>(6S)-NADPHX</name>
        <dbReference type="ChEBI" id="CHEBI:64076"/>
    </ligand>
</feature>
<feature type="binding site" evidence="11">
    <location>
        <begin position="512"/>
        <end position="516"/>
    </location>
    <ligand>
        <name>AMP</name>
        <dbReference type="ChEBI" id="CHEBI:456215"/>
    </ligand>
</feature>
<feature type="binding site" evidence="11">
    <location>
        <position position="421"/>
    </location>
    <ligand>
        <name>(6S)-NADPHX</name>
        <dbReference type="ChEBI" id="CHEBI:64076"/>
    </ligand>
</feature>
<keyword evidence="6 11" id="KW-0520">NAD</keyword>
<dbReference type="Pfam" id="PF03853">
    <property type="entry name" value="YjeF_N"/>
    <property type="match status" value="1"/>
</dbReference>
<dbReference type="GO" id="GO:0046872">
    <property type="term" value="F:metal ion binding"/>
    <property type="evidence" value="ECO:0007669"/>
    <property type="project" value="UniProtKB-KW"/>
</dbReference>
<dbReference type="PROSITE" id="PS51385">
    <property type="entry name" value="YJEF_N"/>
    <property type="match status" value="1"/>
</dbReference>
<feature type="domain" description="YjeF C-terminal" evidence="13">
    <location>
        <begin position="322"/>
        <end position="591"/>
    </location>
</feature>
<comment type="function">
    <text evidence="11">Catalyzes the dehydration of the S-form of NAD(P)HX at the expense of ADP, which is converted to AMP. Together with NAD(P)HX epimerase, which catalyzes the epimerization of the S- and R-forms, the enzyme allows the repair of both epimers of NAD(P)HX, a damaged form of NAD(P)H that is a result of enzymatic or heat-dependent hydration.</text>
</comment>
<evidence type="ECO:0000256" key="7">
    <source>
        <dbReference type="ARBA" id="ARBA00023239"/>
    </source>
</evidence>
<dbReference type="GO" id="GO:0005524">
    <property type="term" value="F:ATP binding"/>
    <property type="evidence" value="ECO:0007669"/>
    <property type="project" value="UniProtKB-KW"/>
</dbReference>
<feature type="binding site" evidence="11">
    <location>
        <position position="541"/>
    </location>
    <ligand>
        <name>(6S)-NADPHX</name>
        <dbReference type="ChEBI" id="CHEBI:64076"/>
    </ligand>
</feature>
<feature type="binding site" evidence="12">
    <location>
        <begin position="105"/>
        <end position="109"/>
    </location>
    <ligand>
        <name>(6S)-NADPHX</name>
        <dbReference type="ChEBI" id="CHEBI:64076"/>
    </ligand>
</feature>
<evidence type="ECO:0000256" key="8">
    <source>
        <dbReference type="ARBA" id="ARBA00025153"/>
    </source>
</evidence>
<dbReference type="SUPFAM" id="SSF53613">
    <property type="entry name" value="Ribokinase-like"/>
    <property type="match status" value="1"/>
</dbReference>
<keyword evidence="4 11" id="KW-0067">ATP-binding</keyword>
<comment type="catalytic activity">
    <reaction evidence="10 11">
        <text>(6S)-NADPHX + ADP = AMP + phosphate + NADPH + H(+)</text>
        <dbReference type="Rhea" id="RHEA:32235"/>
        <dbReference type="ChEBI" id="CHEBI:15378"/>
        <dbReference type="ChEBI" id="CHEBI:43474"/>
        <dbReference type="ChEBI" id="CHEBI:57783"/>
        <dbReference type="ChEBI" id="CHEBI:64076"/>
        <dbReference type="ChEBI" id="CHEBI:456215"/>
        <dbReference type="ChEBI" id="CHEBI:456216"/>
        <dbReference type="EC" id="4.2.1.136"/>
    </reaction>
</comment>
<evidence type="ECO:0000313" key="16">
    <source>
        <dbReference type="Proteomes" id="UP000266389"/>
    </source>
</evidence>
<comment type="catalytic activity">
    <reaction evidence="12">
        <text>(6R)-NADHX = (6S)-NADHX</text>
        <dbReference type="Rhea" id="RHEA:32215"/>
        <dbReference type="ChEBI" id="CHEBI:64074"/>
        <dbReference type="ChEBI" id="CHEBI:64075"/>
        <dbReference type="EC" id="5.1.99.6"/>
    </reaction>
</comment>
<dbReference type="PROSITE" id="PS51383">
    <property type="entry name" value="YJEF_C_3"/>
    <property type="match status" value="1"/>
</dbReference>
<feature type="binding site" evidence="12">
    <location>
        <position position="179"/>
    </location>
    <ligand>
        <name>K(+)</name>
        <dbReference type="ChEBI" id="CHEBI:29103"/>
    </ligand>
</feature>
<comment type="caution">
    <text evidence="12">Lacks conserved residue(s) required for the propagation of feature annotation.</text>
</comment>
<evidence type="ECO:0000256" key="5">
    <source>
        <dbReference type="ARBA" id="ARBA00022857"/>
    </source>
</evidence>
<keyword evidence="12" id="KW-0413">Isomerase</keyword>
<keyword evidence="3 11" id="KW-0547">Nucleotide-binding</keyword>
<feature type="binding site" evidence="11">
    <location>
        <position position="475"/>
    </location>
    <ligand>
        <name>(6S)-NADPHX</name>
        <dbReference type="ChEBI" id="CHEBI:64076"/>
    </ligand>
</feature>
<dbReference type="PROSITE" id="PS01050">
    <property type="entry name" value="YJEF_C_2"/>
    <property type="match status" value="1"/>
</dbReference>
<comment type="similarity">
    <text evidence="1">In the N-terminal section; belongs to the NnrE/AIBP family.</text>
</comment>
<dbReference type="InterPro" id="IPR017953">
    <property type="entry name" value="Carbohydrate_kinase_pred_CS"/>
</dbReference>
<dbReference type="InterPro" id="IPR000631">
    <property type="entry name" value="CARKD"/>
</dbReference>
<comment type="subunit">
    <text evidence="11">Homotetramer.</text>
</comment>
<evidence type="ECO:0000256" key="6">
    <source>
        <dbReference type="ARBA" id="ARBA00023027"/>
    </source>
</evidence>
<comment type="caution">
    <text evidence="15">The sequence shown here is derived from an EMBL/GenBank/DDBJ whole genome shotgun (WGS) entry which is preliminary data.</text>
</comment>
<comment type="cofactor">
    <cofactor evidence="11">
        <name>Mg(2+)</name>
        <dbReference type="ChEBI" id="CHEBI:18420"/>
    </cofactor>
</comment>
<keyword evidence="12" id="KW-0630">Potassium</keyword>
<evidence type="ECO:0000256" key="3">
    <source>
        <dbReference type="ARBA" id="ARBA00022741"/>
    </source>
</evidence>
<comment type="similarity">
    <text evidence="11">Belongs to the NnrD/CARKD family.</text>
</comment>
<evidence type="ECO:0000259" key="13">
    <source>
        <dbReference type="PROSITE" id="PS51383"/>
    </source>
</evidence>
<comment type="function">
    <text evidence="12">Catalyzes the epimerization of the S- and R-forms of NAD(P)HX, a damaged form of NAD(P)H that is a result of enzymatic or heat-dependent hydration. This is a prerequisite for the S-specific NAD(P)H-hydrate dehydratase to allow the repair of both epimers of NAD(P)HX.</text>
</comment>
<organism evidence="15 16">
    <name type="scientific">Candidatus Thermochlorobacter aerophilus</name>
    <dbReference type="NCBI Taxonomy" id="1868324"/>
    <lineage>
        <taxon>Bacteria</taxon>
        <taxon>Pseudomonadati</taxon>
        <taxon>Chlorobiota</taxon>
        <taxon>Chlorobiia</taxon>
        <taxon>Chlorobiales</taxon>
        <taxon>Candidatus Thermochlorobacteriaceae</taxon>
        <taxon>Candidatus Thermochlorobacter</taxon>
    </lineage>
</organism>
<dbReference type="HAMAP" id="MF_01966">
    <property type="entry name" value="NADHX_epimerase"/>
    <property type="match status" value="1"/>
</dbReference>
<feature type="binding site" evidence="12">
    <location>
        <position position="106"/>
    </location>
    <ligand>
        <name>K(+)</name>
        <dbReference type="ChEBI" id="CHEBI:29103"/>
    </ligand>
</feature>
<feature type="binding site" evidence="12">
    <location>
        <position position="260"/>
    </location>
    <ligand>
        <name>K(+)</name>
        <dbReference type="ChEBI" id="CHEBI:29103"/>
    </ligand>
</feature>
<dbReference type="InterPro" id="IPR004443">
    <property type="entry name" value="YjeF_N_dom"/>
</dbReference>
<dbReference type="GO" id="GO:0110051">
    <property type="term" value="P:metabolite repair"/>
    <property type="evidence" value="ECO:0007669"/>
    <property type="project" value="TreeGrafter"/>
</dbReference>
<dbReference type="GO" id="GO:0052856">
    <property type="term" value="F:NAD(P)HX epimerase activity"/>
    <property type="evidence" value="ECO:0007669"/>
    <property type="project" value="UniProtKB-UniRule"/>
</dbReference>
<feature type="domain" description="YjeF N-terminal" evidence="14">
    <location>
        <begin position="55"/>
        <end position="314"/>
    </location>
</feature>
<name>A0A395LXC0_9BACT</name>
<gene>
    <name evidence="12" type="primary">nnrE</name>
    <name evidence="11" type="synonym">nnrD</name>
    <name evidence="15" type="ORF">D0433_12170</name>
</gene>
<evidence type="ECO:0000256" key="1">
    <source>
        <dbReference type="ARBA" id="ARBA00006001"/>
    </source>
</evidence>
<comment type="function">
    <text evidence="8">Bifunctional enzyme that catalyzes the epimerization of the S- and R-forms of NAD(P)HX and the dehydration of the S-form of NAD(P)HX at the expense of ADP, which is converted to AMP. This allows the repair of both epimers of NAD(P)HX, a damaged form of NAD(P)H that is a result of enzymatic or heat-dependent hydration.</text>
</comment>
<dbReference type="Pfam" id="PF01256">
    <property type="entry name" value="Carb_kinase"/>
    <property type="match status" value="1"/>
</dbReference>
<comment type="catalytic activity">
    <reaction evidence="9 11">
        <text>(6S)-NADHX + ADP = AMP + phosphate + NADH + H(+)</text>
        <dbReference type="Rhea" id="RHEA:32223"/>
        <dbReference type="ChEBI" id="CHEBI:15378"/>
        <dbReference type="ChEBI" id="CHEBI:43474"/>
        <dbReference type="ChEBI" id="CHEBI:57945"/>
        <dbReference type="ChEBI" id="CHEBI:64074"/>
        <dbReference type="ChEBI" id="CHEBI:456215"/>
        <dbReference type="ChEBI" id="CHEBI:456216"/>
        <dbReference type="EC" id="4.2.1.136"/>
    </reaction>
</comment>
<keyword evidence="7 11" id="KW-0456">Lyase</keyword>
<keyword evidence="5 11" id="KW-0521">NADP</keyword>
<protein>
    <recommendedName>
        <fullName evidence="11 12">Multifunctional fusion protein</fullName>
    </recommendedName>
    <domain>
        <recommendedName>
            <fullName evidence="11">ADP-dependent (S)-NAD(P)H-hydrate dehydratase</fullName>
            <ecNumber evidence="11">4.2.1.136</ecNumber>
        </recommendedName>
        <alternativeName>
            <fullName evidence="11">ADP-dependent NAD(P)HX dehydratase</fullName>
        </alternativeName>
    </domain>
    <domain>
        <recommendedName>
            <fullName evidence="12">NAD(P)H-hydrate epimerase</fullName>
            <ecNumber evidence="12">5.1.99.6</ecNumber>
        </recommendedName>
        <alternativeName>
            <fullName evidence="12">NAD(P)HX epimerase</fullName>
        </alternativeName>
    </domain>
</protein>
<dbReference type="EC" id="5.1.99.6" evidence="12"/>
<dbReference type="Proteomes" id="UP000266389">
    <property type="component" value="Unassembled WGS sequence"/>
</dbReference>
<dbReference type="EMBL" id="PHFL01000068">
    <property type="protein sequence ID" value="RFM23230.1"/>
    <property type="molecule type" value="Genomic_DNA"/>
</dbReference>
<dbReference type="NCBIfam" id="TIGR00196">
    <property type="entry name" value="yjeF_cterm"/>
    <property type="match status" value="1"/>
</dbReference>
<comment type="similarity">
    <text evidence="2">In the C-terminal section; belongs to the NnrD/CARKD family.</text>
</comment>
<evidence type="ECO:0000256" key="2">
    <source>
        <dbReference type="ARBA" id="ARBA00009524"/>
    </source>
</evidence>
<dbReference type="Gene3D" id="3.40.50.10260">
    <property type="entry name" value="YjeF N-terminal domain"/>
    <property type="match status" value="1"/>
</dbReference>
<dbReference type="Gene3D" id="3.40.1190.20">
    <property type="match status" value="1"/>
</dbReference>
<feature type="binding site" evidence="11">
    <location>
        <position position="361"/>
    </location>
    <ligand>
        <name>(6S)-NADPHX</name>
        <dbReference type="ChEBI" id="CHEBI:64076"/>
    </ligand>
</feature>
<feature type="binding site" evidence="11">
    <location>
        <position position="540"/>
    </location>
    <ligand>
        <name>AMP</name>
        <dbReference type="ChEBI" id="CHEBI:456215"/>
    </ligand>
</feature>
<evidence type="ECO:0000256" key="4">
    <source>
        <dbReference type="ARBA" id="ARBA00022840"/>
    </source>
</evidence>
<dbReference type="HAMAP" id="MF_01965">
    <property type="entry name" value="NADHX_dehydratase"/>
    <property type="match status" value="1"/>
</dbReference>
<dbReference type="PANTHER" id="PTHR12592:SF0">
    <property type="entry name" value="ATP-DEPENDENT (S)-NAD(P)H-HYDRATE DEHYDRATASE"/>
    <property type="match status" value="1"/>
</dbReference>
<accession>A0A395LXC0</accession>
<evidence type="ECO:0000256" key="11">
    <source>
        <dbReference type="HAMAP-Rule" id="MF_01965"/>
    </source>
</evidence>
<keyword evidence="12" id="KW-0479">Metal-binding</keyword>
<evidence type="ECO:0000256" key="9">
    <source>
        <dbReference type="ARBA" id="ARBA00048238"/>
    </source>
</evidence>